<keyword evidence="1" id="KW-0677">Repeat</keyword>
<dbReference type="Pfam" id="PF00013">
    <property type="entry name" value="KH_1"/>
    <property type="match status" value="3"/>
</dbReference>
<dbReference type="EMBL" id="CARXXK010000003">
    <property type="protein sequence ID" value="CAI6361637.1"/>
    <property type="molecule type" value="Genomic_DNA"/>
</dbReference>
<feature type="domain" description="K Homology" evidence="4">
    <location>
        <begin position="19"/>
        <end position="87"/>
    </location>
</feature>
<keyword evidence="6" id="KW-1185">Reference proteome</keyword>
<evidence type="ECO:0000313" key="5">
    <source>
        <dbReference type="EMBL" id="CAI6361637.1"/>
    </source>
</evidence>
<protein>
    <recommendedName>
        <fullName evidence="4">K Homology domain-containing protein</fullName>
    </recommendedName>
</protein>
<reference evidence="5 6" key="1">
    <citation type="submission" date="2023-01" db="EMBL/GenBank/DDBJ databases">
        <authorList>
            <person name="Whitehead M."/>
        </authorList>
    </citation>
    <scope>NUCLEOTIDE SEQUENCE [LARGE SCALE GENOMIC DNA]</scope>
</reference>
<keyword evidence="2" id="KW-0694">RNA-binding</keyword>
<proteinExistence type="predicted"/>
<dbReference type="InterPro" id="IPR004088">
    <property type="entry name" value="KH_dom_type_1"/>
</dbReference>
<dbReference type="GO" id="GO:0003723">
    <property type="term" value="F:RNA binding"/>
    <property type="evidence" value="ECO:0007669"/>
    <property type="project" value="UniProtKB-UniRule"/>
</dbReference>
<dbReference type="InterPro" id="IPR004087">
    <property type="entry name" value="KH_dom"/>
</dbReference>
<evidence type="ECO:0000256" key="2">
    <source>
        <dbReference type="PROSITE-ProRule" id="PRU00117"/>
    </source>
</evidence>
<accession>A0AAV0X1E4</accession>
<dbReference type="CDD" id="cd02396">
    <property type="entry name" value="KH-I_PCBP_rpt2"/>
    <property type="match status" value="1"/>
</dbReference>
<feature type="domain" description="K Homology" evidence="4">
    <location>
        <begin position="259"/>
        <end position="334"/>
    </location>
</feature>
<evidence type="ECO:0000256" key="1">
    <source>
        <dbReference type="ARBA" id="ARBA00022737"/>
    </source>
</evidence>
<evidence type="ECO:0000313" key="6">
    <source>
        <dbReference type="Proteomes" id="UP001160148"/>
    </source>
</evidence>
<dbReference type="SUPFAM" id="SSF54791">
    <property type="entry name" value="Eukaryotic type KH-domain (KH-domain type I)"/>
    <property type="match status" value="3"/>
</dbReference>
<evidence type="ECO:0000259" key="4">
    <source>
        <dbReference type="SMART" id="SM00322"/>
    </source>
</evidence>
<feature type="domain" description="K Homology" evidence="4">
    <location>
        <begin position="102"/>
        <end position="173"/>
    </location>
</feature>
<dbReference type="CDD" id="cd22438">
    <property type="entry name" value="KH-I_PCBP_rpt1"/>
    <property type="match status" value="1"/>
</dbReference>
<dbReference type="GO" id="GO:0010468">
    <property type="term" value="P:regulation of gene expression"/>
    <property type="evidence" value="ECO:0007669"/>
    <property type="project" value="UniProtKB-ARBA"/>
</dbReference>
<evidence type="ECO:0000256" key="3">
    <source>
        <dbReference type="SAM" id="MobiDB-lite"/>
    </source>
</evidence>
<dbReference type="InterPro" id="IPR036612">
    <property type="entry name" value="KH_dom_type_1_sf"/>
</dbReference>
<dbReference type="SMART" id="SM00322">
    <property type="entry name" value="KH"/>
    <property type="match status" value="3"/>
</dbReference>
<feature type="compositionally biased region" description="Polar residues" evidence="3">
    <location>
        <begin position="254"/>
        <end position="263"/>
    </location>
</feature>
<gene>
    <name evidence="5" type="ORF">MEUPH1_LOCUS16795</name>
</gene>
<dbReference type="PROSITE" id="PS50084">
    <property type="entry name" value="KH_TYPE_1"/>
    <property type="match status" value="3"/>
</dbReference>
<organism evidence="5 6">
    <name type="scientific">Macrosiphum euphorbiae</name>
    <name type="common">potato aphid</name>
    <dbReference type="NCBI Taxonomy" id="13131"/>
    <lineage>
        <taxon>Eukaryota</taxon>
        <taxon>Metazoa</taxon>
        <taxon>Ecdysozoa</taxon>
        <taxon>Arthropoda</taxon>
        <taxon>Hexapoda</taxon>
        <taxon>Insecta</taxon>
        <taxon>Pterygota</taxon>
        <taxon>Neoptera</taxon>
        <taxon>Paraneoptera</taxon>
        <taxon>Hemiptera</taxon>
        <taxon>Sternorrhyncha</taxon>
        <taxon>Aphidomorpha</taxon>
        <taxon>Aphidoidea</taxon>
        <taxon>Aphididae</taxon>
        <taxon>Macrosiphini</taxon>
        <taxon>Macrosiphum</taxon>
    </lineage>
</organism>
<dbReference type="PANTHER" id="PTHR10288">
    <property type="entry name" value="KH DOMAIN CONTAINING RNA BINDING PROTEIN"/>
    <property type="match status" value="1"/>
</dbReference>
<sequence length="357" mass="38079">MENVQQSSNGSSFNDYNDINLTIRILFHGREVGNVIGKGGETVKNIRDQSGARVLISDGSTPELIVTITGTTNAICKATELIGLKVEEFFERQNGDWNGPKAPLTFKLIVPASQCGFIIGKGGWKIKEIRESSGAAIQVASDMLPNSTERLVSITGTTGTISQCVYQVCNILLCYPPRGTTIPYEVCSNTSGFASSAVGNDLGRQHTNPLPSLAALELGTASTGDINPDAAFAGSQLRTGNLENQNDGEEHKNQNSNSNTETISMTIPDDLIGCVVGRGGSKIAEIQQKSGALVQVATDKGTHENCENGDQNITITGNKDSISVAKNLIEIRYNVVVKFMITFLEPGLPKPIFNGLT</sequence>
<name>A0AAV0X1E4_9HEMI</name>
<dbReference type="Proteomes" id="UP001160148">
    <property type="component" value="Unassembled WGS sequence"/>
</dbReference>
<comment type="caution">
    <text evidence="5">The sequence shown here is derived from an EMBL/GenBank/DDBJ whole genome shotgun (WGS) entry which is preliminary data.</text>
</comment>
<feature type="region of interest" description="Disordered" evidence="3">
    <location>
        <begin position="240"/>
        <end position="263"/>
    </location>
</feature>
<dbReference type="AlphaFoldDB" id="A0AAV0X1E4"/>
<dbReference type="Gene3D" id="3.30.1370.10">
    <property type="entry name" value="K Homology domain, type 1"/>
    <property type="match status" value="3"/>
</dbReference>